<accession>A0A251SIT5</accession>
<gene>
    <name evidence="1" type="ORF">HannXRQ_Chr14g0448881</name>
</gene>
<reference evidence="2" key="1">
    <citation type="journal article" date="2017" name="Nature">
        <title>The sunflower genome provides insights into oil metabolism, flowering and Asterid evolution.</title>
        <authorList>
            <person name="Badouin H."/>
            <person name="Gouzy J."/>
            <person name="Grassa C.J."/>
            <person name="Murat F."/>
            <person name="Staton S.E."/>
            <person name="Cottret L."/>
            <person name="Lelandais-Briere C."/>
            <person name="Owens G.L."/>
            <person name="Carrere S."/>
            <person name="Mayjonade B."/>
            <person name="Legrand L."/>
            <person name="Gill N."/>
            <person name="Kane N.C."/>
            <person name="Bowers J.E."/>
            <person name="Hubner S."/>
            <person name="Bellec A."/>
            <person name="Berard A."/>
            <person name="Berges H."/>
            <person name="Blanchet N."/>
            <person name="Boniface M.C."/>
            <person name="Brunel D."/>
            <person name="Catrice O."/>
            <person name="Chaidir N."/>
            <person name="Claudel C."/>
            <person name="Donnadieu C."/>
            <person name="Faraut T."/>
            <person name="Fievet G."/>
            <person name="Helmstetter N."/>
            <person name="King M."/>
            <person name="Knapp S.J."/>
            <person name="Lai Z."/>
            <person name="Le Paslier M.C."/>
            <person name="Lippi Y."/>
            <person name="Lorenzon L."/>
            <person name="Mandel J.R."/>
            <person name="Marage G."/>
            <person name="Marchand G."/>
            <person name="Marquand E."/>
            <person name="Bret-Mestries E."/>
            <person name="Morien E."/>
            <person name="Nambeesan S."/>
            <person name="Nguyen T."/>
            <person name="Pegot-Espagnet P."/>
            <person name="Pouilly N."/>
            <person name="Raftis F."/>
            <person name="Sallet E."/>
            <person name="Schiex T."/>
            <person name="Thomas J."/>
            <person name="Vandecasteele C."/>
            <person name="Vares D."/>
            <person name="Vear F."/>
            <person name="Vautrin S."/>
            <person name="Crespi M."/>
            <person name="Mangin B."/>
            <person name="Burke J.M."/>
            <person name="Salse J."/>
            <person name="Munos S."/>
            <person name="Vincourt P."/>
            <person name="Rieseberg L.H."/>
            <person name="Langlade N.B."/>
        </authorList>
    </citation>
    <scope>NUCLEOTIDE SEQUENCE [LARGE SCALE GENOMIC DNA]</scope>
    <source>
        <strain evidence="2">cv. SF193</strain>
    </source>
</reference>
<dbReference type="EMBL" id="CM007903">
    <property type="protein sequence ID" value="OTF98737.1"/>
    <property type="molecule type" value="Genomic_DNA"/>
</dbReference>
<dbReference type="InParanoid" id="A0A251SIT5"/>
<protein>
    <submittedName>
        <fullName evidence="1">Uncharacterized protein</fullName>
    </submittedName>
</protein>
<evidence type="ECO:0000313" key="2">
    <source>
        <dbReference type="Proteomes" id="UP000215914"/>
    </source>
</evidence>
<keyword evidence="2" id="KW-1185">Reference proteome</keyword>
<organism evidence="1 2">
    <name type="scientific">Helianthus annuus</name>
    <name type="common">Common sunflower</name>
    <dbReference type="NCBI Taxonomy" id="4232"/>
    <lineage>
        <taxon>Eukaryota</taxon>
        <taxon>Viridiplantae</taxon>
        <taxon>Streptophyta</taxon>
        <taxon>Embryophyta</taxon>
        <taxon>Tracheophyta</taxon>
        <taxon>Spermatophyta</taxon>
        <taxon>Magnoliopsida</taxon>
        <taxon>eudicotyledons</taxon>
        <taxon>Gunneridae</taxon>
        <taxon>Pentapetalae</taxon>
        <taxon>asterids</taxon>
        <taxon>campanulids</taxon>
        <taxon>Asterales</taxon>
        <taxon>Asteraceae</taxon>
        <taxon>Asteroideae</taxon>
        <taxon>Heliantheae alliance</taxon>
        <taxon>Heliantheae</taxon>
        <taxon>Helianthus</taxon>
    </lineage>
</organism>
<proteinExistence type="predicted"/>
<dbReference type="AlphaFoldDB" id="A0A251SIT5"/>
<name>A0A251SIT5_HELAN</name>
<dbReference type="Proteomes" id="UP000215914">
    <property type="component" value="Chromosome 14"/>
</dbReference>
<sequence>MALSAFGSSESNVLIIIPADLGKCSHFPRKSEYSAEVLSRSGRSISDGGIGGNPAKDIAGAQNVSITKAVILEDEEIDCRFLAFSKKIRIISRSSIKKRDYHIR</sequence>
<evidence type="ECO:0000313" key="1">
    <source>
        <dbReference type="EMBL" id="OTF98737.1"/>
    </source>
</evidence>